<organism evidence="8 9">
    <name type="scientific">Eleutherodactylus coqui</name>
    <name type="common">Puerto Rican coqui</name>
    <dbReference type="NCBI Taxonomy" id="57060"/>
    <lineage>
        <taxon>Eukaryota</taxon>
        <taxon>Metazoa</taxon>
        <taxon>Chordata</taxon>
        <taxon>Craniata</taxon>
        <taxon>Vertebrata</taxon>
        <taxon>Euteleostomi</taxon>
        <taxon>Amphibia</taxon>
        <taxon>Batrachia</taxon>
        <taxon>Anura</taxon>
        <taxon>Neobatrachia</taxon>
        <taxon>Hyloidea</taxon>
        <taxon>Eleutherodactylidae</taxon>
        <taxon>Eleutherodactylinae</taxon>
        <taxon>Eleutherodactylus</taxon>
        <taxon>Eleutherodactylus</taxon>
    </lineage>
</organism>
<dbReference type="EMBL" id="WNTK01000013">
    <property type="protein sequence ID" value="KAG9474368.1"/>
    <property type="molecule type" value="Genomic_DNA"/>
</dbReference>
<sequence length="108" mass="12040">MSTGVDDWVPEEQESAGGRLQRKLKQSPLIPVGVAGFTVIIIYGLYKLKHRGNMNLSLHLIHTRVAAQACVVGATALGTTYAMFKEYREKKATEREALRQNARHSTEE</sequence>
<feature type="region of interest" description="Disordered" evidence="5">
    <location>
        <begin position="1"/>
        <end position="20"/>
    </location>
</feature>
<proteinExistence type="predicted"/>
<dbReference type="PANTHER" id="PTHR12297">
    <property type="entry name" value="HYPOXIA-INDUCBILE GENE 1 HIG1 -RELATED"/>
    <property type="match status" value="1"/>
</dbReference>
<protein>
    <recommendedName>
        <fullName evidence="7">HIG1 domain-containing protein</fullName>
    </recommendedName>
</protein>
<keyword evidence="3 6" id="KW-1133">Transmembrane helix</keyword>
<dbReference type="GO" id="GO:0031966">
    <property type="term" value="C:mitochondrial membrane"/>
    <property type="evidence" value="ECO:0007669"/>
    <property type="project" value="UniProtKB-SubCell"/>
</dbReference>
<dbReference type="Pfam" id="PF04588">
    <property type="entry name" value="HIG_1_N"/>
    <property type="match status" value="1"/>
</dbReference>
<evidence type="ECO:0000313" key="9">
    <source>
        <dbReference type="Proteomes" id="UP000770717"/>
    </source>
</evidence>
<evidence type="ECO:0000256" key="4">
    <source>
        <dbReference type="ARBA" id="ARBA00023136"/>
    </source>
</evidence>
<feature type="transmembrane region" description="Helical" evidence="6">
    <location>
        <begin position="29"/>
        <end position="46"/>
    </location>
</feature>
<evidence type="ECO:0000313" key="8">
    <source>
        <dbReference type="EMBL" id="KAG9474368.1"/>
    </source>
</evidence>
<dbReference type="GO" id="GO:0097250">
    <property type="term" value="P:mitochondrial respirasome assembly"/>
    <property type="evidence" value="ECO:0007669"/>
    <property type="project" value="TreeGrafter"/>
</dbReference>
<dbReference type="PANTHER" id="PTHR12297:SF9">
    <property type="entry name" value="HIG1 DOMAIN FAMILY MEMBER 1B"/>
    <property type="match status" value="1"/>
</dbReference>
<evidence type="ECO:0000259" key="7">
    <source>
        <dbReference type="PROSITE" id="PS51503"/>
    </source>
</evidence>
<evidence type="ECO:0000256" key="2">
    <source>
        <dbReference type="ARBA" id="ARBA00022692"/>
    </source>
</evidence>
<dbReference type="OrthoDB" id="10003563at2759"/>
<dbReference type="Gene3D" id="6.10.140.1320">
    <property type="match status" value="1"/>
</dbReference>
<dbReference type="InterPro" id="IPR050355">
    <property type="entry name" value="RCF1"/>
</dbReference>
<feature type="transmembrane region" description="Helical" evidence="6">
    <location>
        <begin position="66"/>
        <end position="84"/>
    </location>
</feature>
<dbReference type="Proteomes" id="UP000770717">
    <property type="component" value="Unassembled WGS sequence"/>
</dbReference>
<accession>A0A8J6ERA9</accession>
<comment type="caution">
    <text evidence="8">The sequence shown here is derived from an EMBL/GenBank/DDBJ whole genome shotgun (WGS) entry which is preliminary data.</text>
</comment>
<gene>
    <name evidence="8" type="ORF">GDO78_004587</name>
</gene>
<keyword evidence="9" id="KW-1185">Reference proteome</keyword>
<reference evidence="8" key="1">
    <citation type="thesis" date="2020" institute="ProQuest LLC" country="789 East Eisenhower Parkway, Ann Arbor, MI, USA">
        <title>Comparative Genomics and Chromosome Evolution.</title>
        <authorList>
            <person name="Mudd A.B."/>
        </authorList>
    </citation>
    <scope>NUCLEOTIDE SEQUENCE</scope>
    <source>
        <strain evidence="8">HN-11 Male</strain>
        <tissue evidence="8">Kidney and liver</tissue>
    </source>
</reference>
<comment type="subcellular location">
    <subcellularLocation>
        <location evidence="1">Mitochondrion membrane</location>
    </subcellularLocation>
</comment>
<dbReference type="PROSITE" id="PS51503">
    <property type="entry name" value="HIG1"/>
    <property type="match status" value="1"/>
</dbReference>
<evidence type="ECO:0000256" key="1">
    <source>
        <dbReference type="ARBA" id="ARBA00004325"/>
    </source>
</evidence>
<evidence type="ECO:0000256" key="3">
    <source>
        <dbReference type="ARBA" id="ARBA00022989"/>
    </source>
</evidence>
<evidence type="ECO:0000256" key="6">
    <source>
        <dbReference type="SAM" id="Phobius"/>
    </source>
</evidence>
<dbReference type="AlphaFoldDB" id="A0A8J6ERA9"/>
<feature type="domain" description="HIG1" evidence="7">
    <location>
        <begin position="1"/>
        <end position="93"/>
    </location>
</feature>
<keyword evidence="2 6" id="KW-0812">Transmembrane</keyword>
<keyword evidence="4 6" id="KW-0472">Membrane</keyword>
<dbReference type="InterPro" id="IPR007667">
    <property type="entry name" value="Hypoxia_induced_domain"/>
</dbReference>
<evidence type="ECO:0000256" key="5">
    <source>
        <dbReference type="SAM" id="MobiDB-lite"/>
    </source>
</evidence>
<name>A0A8J6ERA9_ELECQ</name>